<evidence type="ECO:0000313" key="4">
    <source>
        <dbReference type="RefSeq" id="XP_056690875.1"/>
    </source>
</evidence>
<evidence type="ECO:0000256" key="1">
    <source>
        <dbReference type="SAM" id="SignalP"/>
    </source>
</evidence>
<organism evidence="3 4">
    <name type="scientific">Spinacia oleracea</name>
    <name type="common">Spinach</name>
    <dbReference type="NCBI Taxonomy" id="3562"/>
    <lineage>
        <taxon>Eukaryota</taxon>
        <taxon>Viridiplantae</taxon>
        <taxon>Streptophyta</taxon>
        <taxon>Embryophyta</taxon>
        <taxon>Tracheophyta</taxon>
        <taxon>Spermatophyta</taxon>
        <taxon>Magnoliopsida</taxon>
        <taxon>eudicotyledons</taxon>
        <taxon>Gunneridae</taxon>
        <taxon>Pentapetalae</taxon>
        <taxon>Caryophyllales</taxon>
        <taxon>Chenopodiaceae</taxon>
        <taxon>Chenopodioideae</taxon>
        <taxon>Anserineae</taxon>
        <taxon>Spinacia</taxon>
    </lineage>
</organism>
<dbReference type="PROSITE" id="PS51485">
    <property type="entry name" value="PHYTOCYANIN"/>
    <property type="match status" value="1"/>
</dbReference>
<protein>
    <submittedName>
        <fullName evidence="4">Blue copper protein-like</fullName>
    </submittedName>
</protein>
<dbReference type="GeneID" id="130466202"/>
<dbReference type="InterPro" id="IPR039391">
    <property type="entry name" value="Phytocyanin-like"/>
</dbReference>
<dbReference type="CDD" id="cd04216">
    <property type="entry name" value="Phytocyanin"/>
    <property type="match status" value="1"/>
</dbReference>
<dbReference type="Proteomes" id="UP000813463">
    <property type="component" value="Chromosome 1"/>
</dbReference>
<dbReference type="PANTHER" id="PTHR33021">
    <property type="entry name" value="BLUE COPPER PROTEIN"/>
    <property type="match status" value="1"/>
</dbReference>
<dbReference type="Gene3D" id="2.60.40.420">
    <property type="entry name" value="Cupredoxins - blue copper proteins"/>
    <property type="match status" value="1"/>
</dbReference>
<dbReference type="InterPro" id="IPR003245">
    <property type="entry name" value="Phytocyanin_dom"/>
</dbReference>
<dbReference type="PANTHER" id="PTHR33021:SF193">
    <property type="entry name" value="OS06G0218600 PROTEIN"/>
    <property type="match status" value="1"/>
</dbReference>
<feature type="domain" description="Phytocyanin" evidence="2">
    <location>
        <begin position="26"/>
        <end position="124"/>
    </location>
</feature>
<name>A0ABM3R5I4_SPIOL</name>
<accession>A0ABM3R5I4</accession>
<reference evidence="3" key="1">
    <citation type="journal article" date="2021" name="Nat. Commun.">
        <title>Genomic analyses provide insights into spinach domestication and the genetic basis of agronomic traits.</title>
        <authorList>
            <person name="Cai X."/>
            <person name="Sun X."/>
            <person name="Xu C."/>
            <person name="Sun H."/>
            <person name="Wang X."/>
            <person name="Ge C."/>
            <person name="Zhang Z."/>
            <person name="Wang Q."/>
            <person name="Fei Z."/>
            <person name="Jiao C."/>
            <person name="Wang Q."/>
        </authorList>
    </citation>
    <scope>NUCLEOTIDE SEQUENCE [LARGE SCALE GENOMIC DNA]</scope>
    <source>
        <strain evidence="3">cv. Varoflay</strain>
    </source>
</reference>
<feature type="chain" id="PRO_5046293225" evidence="1">
    <location>
        <begin position="25"/>
        <end position="124"/>
    </location>
</feature>
<evidence type="ECO:0000259" key="2">
    <source>
        <dbReference type="PROSITE" id="PS51485"/>
    </source>
</evidence>
<reference evidence="4" key="2">
    <citation type="submission" date="2025-08" db="UniProtKB">
        <authorList>
            <consortium name="RefSeq"/>
        </authorList>
    </citation>
    <scope>IDENTIFICATION</scope>
    <source>
        <tissue evidence="4">Leaf</tissue>
    </source>
</reference>
<proteinExistence type="predicted"/>
<gene>
    <name evidence="4" type="primary">LOC130466202</name>
</gene>
<evidence type="ECO:0000313" key="3">
    <source>
        <dbReference type="Proteomes" id="UP000813463"/>
    </source>
</evidence>
<dbReference type="Pfam" id="PF02298">
    <property type="entry name" value="Cu_bind_like"/>
    <property type="match status" value="1"/>
</dbReference>
<dbReference type="RefSeq" id="XP_056690875.1">
    <property type="nucleotide sequence ID" value="XM_056834897.1"/>
</dbReference>
<keyword evidence="1" id="KW-0732">Signal</keyword>
<dbReference type="SUPFAM" id="SSF49503">
    <property type="entry name" value="Cupredoxins"/>
    <property type="match status" value="1"/>
</dbReference>
<feature type="signal peptide" evidence="1">
    <location>
        <begin position="1"/>
        <end position="24"/>
    </location>
</feature>
<keyword evidence="3" id="KW-1185">Reference proteome</keyword>
<dbReference type="InterPro" id="IPR008972">
    <property type="entry name" value="Cupredoxin"/>
</dbReference>
<sequence>MSKVNVQIVCGILLILVLIQSISGHKVYRVGDNQGWNPNVDFKAWSARKTFHLGDVLEFNYGEGLEVQEVSAKVFQSCNHNGAVIFEDHSGKTAIPLRRNGSHYFICGVFDYCNHGMKLNITVN</sequence>